<sequence>MINSIEKPIELSIEQKHTGKGNPNAVLTFGVELNNRQKDLLEKLSEFDSKVIVDKKSVNMADLSALTAHTGDEFALFTKGKDRLIIRGNSSKE</sequence>
<dbReference type="RefSeq" id="WP_138337091.1">
    <property type="nucleotide sequence ID" value="NZ_JADMNX010000004.1"/>
</dbReference>
<organism evidence="1 2">
    <name type="scientific">Ruminococcus bicirculans</name>
    <name type="common">ex Wegman et al. 2014</name>
    <dbReference type="NCBI Taxonomy" id="1160721"/>
    <lineage>
        <taxon>Bacteria</taxon>
        <taxon>Bacillati</taxon>
        <taxon>Bacillota</taxon>
        <taxon>Clostridia</taxon>
        <taxon>Eubacteriales</taxon>
        <taxon>Oscillospiraceae</taxon>
        <taxon>Ruminococcus</taxon>
    </lineage>
</organism>
<dbReference type="Proteomes" id="UP001211421">
    <property type="component" value="Unassembled WGS sequence"/>
</dbReference>
<name>A0AAW6DUI4_9FIRM</name>
<protein>
    <recommendedName>
        <fullName evidence="3">CRM domain-containing protein</fullName>
    </recommendedName>
</protein>
<comment type="caution">
    <text evidence="1">The sequence shown here is derived from an EMBL/GenBank/DDBJ whole genome shotgun (WGS) entry which is preliminary data.</text>
</comment>
<gene>
    <name evidence="1" type="ORF">PNV70_07100</name>
</gene>
<accession>A0AAW6DUI4</accession>
<dbReference type="AlphaFoldDB" id="A0AAW6DUI4"/>
<proteinExistence type="predicted"/>
<dbReference type="EMBL" id="JAQMLS010000004">
    <property type="protein sequence ID" value="MDB8741833.1"/>
    <property type="molecule type" value="Genomic_DNA"/>
</dbReference>
<evidence type="ECO:0000313" key="2">
    <source>
        <dbReference type="Proteomes" id="UP001211421"/>
    </source>
</evidence>
<evidence type="ECO:0000313" key="1">
    <source>
        <dbReference type="EMBL" id="MDB8741833.1"/>
    </source>
</evidence>
<reference evidence="1" key="1">
    <citation type="submission" date="2023-01" db="EMBL/GenBank/DDBJ databases">
        <title>Human gut microbiome strain richness.</title>
        <authorList>
            <person name="Chen-Liaw A."/>
        </authorList>
    </citation>
    <scope>NUCLEOTIDE SEQUENCE</scope>
    <source>
        <strain evidence="1">D59st1_B8_D59t2_181005</strain>
    </source>
</reference>
<evidence type="ECO:0008006" key="3">
    <source>
        <dbReference type="Google" id="ProtNLM"/>
    </source>
</evidence>